<name>A0AA39PYJ4_9AGAR</name>
<gene>
    <name evidence="2" type="ORF">EDD18DRAFT_531714</name>
</gene>
<protein>
    <submittedName>
        <fullName evidence="2">Uncharacterized protein</fullName>
    </submittedName>
</protein>
<reference evidence="2" key="1">
    <citation type="submission" date="2023-06" db="EMBL/GenBank/DDBJ databases">
        <authorList>
            <consortium name="Lawrence Berkeley National Laboratory"/>
            <person name="Ahrendt S."/>
            <person name="Sahu N."/>
            <person name="Indic B."/>
            <person name="Wong-Bajracharya J."/>
            <person name="Merenyi Z."/>
            <person name="Ke H.-M."/>
            <person name="Monk M."/>
            <person name="Kocsube S."/>
            <person name="Drula E."/>
            <person name="Lipzen A."/>
            <person name="Balint B."/>
            <person name="Henrissat B."/>
            <person name="Andreopoulos B."/>
            <person name="Martin F.M."/>
            <person name="Harder C.B."/>
            <person name="Rigling D."/>
            <person name="Ford K.L."/>
            <person name="Foster G.D."/>
            <person name="Pangilinan J."/>
            <person name="Papanicolaou A."/>
            <person name="Barry K."/>
            <person name="LaButti K."/>
            <person name="Viragh M."/>
            <person name="Koriabine M."/>
            <person name="Yan M."/>
            <person name="Riley R."/>
            <person name="Champramary S."/>
            <person name="Plett K.L."/>
            <person name="Tsai I.J."/>
            <person name="Slot J."/>
            <person name="Sipos G."/>
            <person name="Plett J."/>
            <person name="Nagy L.G."/>
            <person name="Grigoriev I.V."/>
        </authorList>
    </citation>
    <scope>NUCLEOTIDE SEQUENCE</scope>
    <source>
        <strain evidence="2">HWK02</strain>
    </source>
</reference>
<comment type="caution">
    <text evidence="2">The sequence shown here is derived from an EMBL/GenBank/DDBJ whole genome shotgun (WGS) entry which is preliminary data.</text>
</comment>
<feature type="region of interest" description="Disordered" evidence="1">
    <location>
        <begin position="1"/>
        <end position="27"/>
    </location>
</feature>
<evidence type="ECO:0000313" key="3">
    <source>
        <dbReference type="Proteomes" id="UP001175228"/>
    </source>
</evidence>
<evidence type="ECO:0000313" key="2">
    <source>
        <dbReference type="EMBL" id="KAK0491974.1"/>
    </source>
</evidence>
<sequence>MTEKRASAGAKATVKAARKGQGSPKIRLQGKENVLKSRDGFEDDGSNLEGIHEKMQPEWEEAHTVTEELVEGPPTRRGNASLTACPNGNHLWCIGGDFSVTTTRHTSRVSTQIFNVLNLTWISSTTFFDIHQRRMNGGSLCQELVLVLGRYMLW</sequence>
<proteinExistence type="predicted"/>
<organism evidence="2 3">
    <name type="scientific">Armillaria luteobubalina</name>
    <dbReference type="NCBI Taxonomy" id="153913"/>
    <lineage>
        <taxon>Eukaryota</taxon>
        <taxon>Fungi</taxon>
        <taxon>Dikarya</taxon>
        <taxon>Basidiomycota</taxon>
        <taxon>Agaricomycotina</taxon>
        <taxon>Agaricomycetes</taxon>
        <taxon>Agaricomycetidae</taxon>
        <taxon>Agaricales</taxon>
        <taxon>Marasmiineae</taxon>
        <taxon>Physalacriaceae</taxon>
        <taxon>Armillaria</taxon>
    </lineage>
</organism>
<keyword evidence="3" id="KW-1185">Reference proteome</keyword>
<dbReference type="AlphaFoldDB" id="A0AA39PYJ4"/>
<dbReference type="EMBL" id="JAUEPU010000032">
    <property type="protein sequence ID" value="KAK0491974.1"/>
    <property type="molecule type" value="Genomic_DNA"/>
</dbReference>
<accession>A0AA39PYJ4</accession>
<evidence type="ECO:0000256" key="1">
    <source>
        <dbReference type="SAM" id="MobiDB-lite"/>
    </source>
</evidence>
<dbReference type="Proteomes" id="UP001175228">
    <property type="component" value="Unassembled WGS sequence"/>
</dbReference>